<dbReference type="AlphaFoldDB" id="A0A2W4JFH3"/>
<dbReference type="EMBL" id="QGUI02000079">
    <property type="protein sequence ID" value="MFO7192196.1"/>
    <property type="molecule type" value="Genomic_DNA"/>
</dbReference>
<gene>
    <name evidence="1" type="ORF">DIU77_008135</name>
    <name evidence="2" type="ORF">DIU77_10270</name>
</gene>
<dbReference type="InterPro" id="IPR001451">
    <property type="entry name" value="Hexapep"/>
</dbReference>
<dbReference type="InterPro" id="IPR047324">
    <property type="entry name" value="LbH_gamma_CA-like"/>
</dbReference>
<dbReference type="PANTHER" id="PTHR13061">
    <property type="entry name" value="DYNACTIN SUBUNIT P25"/>
    <property type="match status" value="1"/>
</dbReference>
<evidence type="ECO:0000313" key="2">
    <source>
        <dbReference type="EMBL" id="PZM96735.1"/>
    </source>
</evidence>
<reference evidence="1 3" key="3">
    <citation type="journal article" date="2021" name="BMC Genomics">
        <title>Genome-resolved metagenome and metatranscriptome analyses of thermophilic composting reveal key bacterial players and their metabolic interactions.</title>
        <authorList>
            <person name="Braga L.P.P."/>
            <person name="Pereira R.V."/>
            <person name="Martins L.F."/>
            <person name="Moura L.M.S."/>
            <person name="Sanchez F.B."/>
            <person name="Patane J.S.L."/>
            <person name="da Silva A.M."/>
            <person name="Setubal J.C."/>
        </authorList>
    </citation>
    <scope>NUCLEOTIDE SEQUENCE [LARGE SCALE GENOMIC DNA]</scope>
    <source>
        <strain evidence="1">ZC4RG45</strain>
    </source>
</reference>
<dbReference type="SUPFAM" id="SSF51161">
    <property type="entry name" value="Trimeric LpxA-like enzymes"/>
    <property type="match status" value="1"/>
</dbReference>
<dbReference type="Proteomes" id="UP000249324">
    <property type="component" value="Unassembled WGS sequence"/>
</dbReference>
<organism evidence="2">
    <name type="scientific">Thermocrispum agreste</name>
    <dbReference type="NCBI Taxonomy" id="37925"/>
    <lineage>
        <taxon>Bacteria</taxon>
        <taxon>Bacillati</taxon>
        <taxon>Actinomycetota</taxon>
        <taxon>Actinomycetes</taxon>
        <taxon>Pseudonocardiales</taxon>
        <taxon>Pseudonocardiaceae</taxon>
        <taxon>Thermocrispum</taxon>
    </lineage>
</organism>
<evidence type="ECO:0000313" key="3">
    <source>
        <dbReference type="Proteomes" id="UP000249324"/>
    </source>
</evidence>
<accession>A0A2W4JFH3</accession>
<sequence length="180" mass="19144">MPIYSFEGKTPRVHPDAWIAPTATLIGDVEVGAGASIWYGAVLRADFGRIVVGEGANIQDNAVVHVNEGVCEIGKNVTVGHQVLVHDCTVGEQALIGNGATVLDKAVIGKKAMVAAGAVVTPNTEVPPESIAMGAPAKRIQPLSESQRGWVEYNAVIYQEMARRHRDGIRLVEEAERPDA</sequence>
<protein>
    <submittedName>
        <fullName evidence="2">Gamma carbonic anhydrase family protein</fullName>
    </submittedName>
</protein>
<reference evidence="1" key="4">
    <citation type="submission" date="2023-08" db="EMBL/GenBank/DDBJ databases">
        <authorList>
            <person name="Guima S.E.S."/>
            <person name="Martins L.F."/>
            <person name="Silva A.M."/>
            <person name="Setubal J.C."/>
        </authorList>
    </citation>
    <scope>NUCLEOTIDE SEQUENCE</scope>
    <source>
        <strain evidence="1">ZC4RG45</strain>
    </source>
</reference>
<dbReference type="STRING" id="1111738.GCA_000427905_01265"/>
<dbReference type="InterPro" id="IPR011004">
    <property type="entry name" value="Trimer_LpxA-like_sf"/>
</dbReference>
<reference evidence="2" key="2">
    <citation type="submission" date="2018-05" db="EMBL/GenBank/DDBJ databases">
        <authorList>
            <person name="Lanie J.A."/>
            <person name="Ng W.-L."/>
            <person name="Kazmierczak K.M."/>
            <person name="Andrzejewski T.M."/>
            <person name="Davidsen T.M."/>
            <person name="Wayne K.J."/>
            <person name="Tettelin H."/>
            <person name="Glass J.I."/>
            <person name="Rusch D."/>
            <person name="Podicherti R."/>
            <person name="Tsui H.-C.T."/>
            <person name="Winkler M.E."/>
        </authorList>
    </citation>
    <scope>NUCLEOTIDE SEQUENCE</scope>
    <source>
        <strain evidence="2">ZC4RG45</strain>
    </source>
</reference>
<evidence type="ECO:0000313" key="1">
    <source>
        <dbReference type="EMBL" id="MFO7192196.1"/>
    </source>
</evidence>
<comment type="caution">
    <text evidence="2">The sequence shown here is derived from an EMBL/GenBank/DDBJ whole genome shotgun (WGS) entry which is preliminary data.</text>
</comment>
<reference evidence="1" key="1">
    <citation type="submission" date="2018-05" db="EMBL/GenBank/DDBJ databases">
        <authorList>
            <person name="Moura L."/>
            <person name="Setubal J.C."/>
        </authorList>
    </citation>
    <scope>NUCLEOTIDE SEQUENCE</scope>
    <source>
        <strain evidence="1">ZC4RG45</strain>
    </source>
</reference>
<name>A0A2W4JFH3_9PSEU</name>
<dbReference type="CDD" id="cd04645">
    <property type="entry name" value="LbH_gamma_CA_like"/>
    <property type="match status" value="1"/>
</dbReference>
<proteinExistence type="predicted"/>
<dbReference type="Pfam" id="PF00132">
    <property type="entry name" value="Hexapep"/>
    <property type="match status" value="2"/>
</dbReference>
<dbReference type="PANTHER" id="PTHR13061:SF29">
    <property type="entry name" value="GAMMA CARBONIC ANHYDRASE-LIKE 1, MITOCHONDRIAL-RELATED"/>
    <property type="match status" value="1"/>
</dbReference>
<dbReference type="Gene3D" id="2.160.10.10">
    <property type="entry name" value="Hexapeptide repeat proteins"/>
    <property type="match status" value="1"/>
</dbReference>
<dbReference type="InterPro" id="IPR050484">
    <property type="entry name" value="Transf_Hexapept/Carb_Anhydrase"/>
</dbReference>
<dbReference type="EMBL" id="QGUI01000362">
    <property type="protein sequence ID" value="PZM96735.1"/>
    <property type="molecule type" value="Genomic_DNA"/>
</dbReference>